<dbReference type="GO" id="GO:0003677">
    <property type="term" value="F:DNA binding"/>
    <property type="evidence" value="ECO:0007669"/>
    <property type="project" value="InterPro"/>
</dbReference>
<dbReference type="InterPro" id="IPR029063">
    <property type="entry name" value="SAM-dependent_MTases_sf"/>
</dbReference>
<keyword evidence="2" id="KW-0489">Methyltransferase</keyword>
<accession>A0A0F9MAV1</accession>
<dbReference type="AlphaFoldDB" id="A0A0F9MAV1"/>
<keyword evidence="3" id="KW-0808">Transferase</keyword>
<evidence type="ECO:0000256" key="2">
    <source>
        <dbReference type="ARBA" id="ARBA00022603"/>
    </source>
</evidence>
<dbReference type="InterPro" id="IPR002941">
    <property type="entry name" value="DNA_methylase_N4/N6"/>
</dbReference>
<evidence type="ECO:0000313" key="6">
    <source>
        <dbReference type="EMBL" id="KKN04555.1"/>
    </source>
</evidence>
<dbReference type="PRINTS" id="PR00508">
    <property type="entry name" value="S21N4MTFRASE"/>
</dbReference>
<dbReference type="Pfam" id="PF01555">
    <property type="entry name" value="N6_N4_Mtase"/>
    <property type="match status" value="1"/>
</dbReference>
<dbReference type="EMBL" id="LAZR01004907">
    <property type="protein sequence ID" value="KKN04555.1"/>
    <property type="molecule type" value="Genomic_DNA"/>
</dbReference>
<proteinExistence type="inferred from homology"/>
<dbReference type="InterPro" id="IPR002052">
    <property type="entry name" value="DNA_methylase_N6_adenine_CS"/>
</dbReference>
<organism evidence="6">
    <name type="scientific">marine sediment metagenome</name>
    <dbReference type="NCBI Taxonomy" id="412755"/>
    <lineage>
        <taxon>unclassified sequences</taxon>
        <taxon>metagenomes</taxon>
        <taxon>ecological metagenomes</taxon>
    </lineage>
</organism>
<evidence type="ECO:0000256" key="1">
    <source>
        <dbReference type="ARBA" id="ARBA00006594"/>
    </source>
</evidence>
<gene>
    <name evidence="6" type="ORF">LCGC14_1096360</name>
</gene>
<comment type="caution">
    <text evidence="6">The sequence shown here is derived from an EMBL/GenBank/DDBJ whole genome shotgun (WGS) entry which is preliminary data.</text>
</comment>
<evidence type="ECO:0000256" key="4">
    <source>
        <dbReference type="SAM" id="MobiDB-lite"/>
    </source>
</evidence>
<feature type="region of interest" description="Disordered" evidence="4">
    <location>
        <begin position="139"/>
        <end position="183"/>
    </location>
</feature>
<protein>
    <recommendedName>
        <fullName evidence="5">DNA methylase N-4/N-6 domain-containing protein</fullName>
    </recommendedName>
</protein>
<sequence>MKPYYEDDWVTQYCADAREVLPRLADNSVDLLATDPPYGIGFMGKDWDKALPDKNIWKECFRVLKPGALAFVMSIPRSDCLSRMIISLEDAGFRVDFTPIFWTYASGFPKAQNIGKSVDKRLGSKREVVGSRVSAYGTNPVGDEVKSRSDGKGGTGLRQGSEAKEVPLTGEPATSQSKALDGSYGGFQPKPAVEVIIVAMKPLSEKTFVDQALKNGKGISWLDDCRIPYESEKDREQTKVGFNSSMPVKDGWHDHDEGYSPSKGQNMEQSGRFPANLLVSDDVLNDGRDTAGSGGNKIRGTEAFYNGSGIGGNRCEPIPDSGSFSRYFDLDKWAQKTMPFLIVPKASKGEKNQSLDMPSTELGHNRFDTCETCGGYLLQNPDRPSACKCEKPIRKHNKIKGNFHPTVKPLKLMSYLITLGSRTGDIVLDPFSGSGTTMLASKLMNRKCIGIDDKKPYCEIATNRCRQMVLDLT</sequence>
<comment type="similarity">
    <text evidence="1">Belongs to the N(4)/N(6)-methyltransferase family.</text>
</comment>
<dbReference type="PROSITE" id="PS00092">
    <property type="entry name" value="N6_MTASE"/>
    <property type="match status" value="1"/>
</dbReference>
<dbReference type="InterPro" id="IPR001091">
    <property type="entry name" value="RM_Methyltransferase"/>
</dbReference>
<evidence type="ECO:0000259" key="5">
    <source>
        <dbReference type="Pfam" id="PF01555"/>
    </source>
</evidence>
<dbReference type="GO" id="GO:0008170">
    <property type="term" value="F:N-methyltransferase activity"/>
    <property type="evidence" value="ECO:0007669"/>
    <property type="project" value="InterPro"/>
</dbReference>
<dbReference type="GO" id="GO:0032259">
    <property type="term" value="P:methylation"/>
    <property type="evidence" value="ECO:0007669"/>
    <property type="project" value="UniProtKB-KW"/>
</dbReference>
<reference evidence="6" key="1">
    <citation type="journal article" date="2015" name="Nature">
        <title>Complex archaea that bridge the gap between prokaryotes and eukaryotes.</title>
        <authorList>
            <person name="Spang A."/>
            <person name="Saw J.H."/>
            <person name="Jorgensen S.L."/>
            <person name="Zaremba-Niedzwiedzka K."/>
            <person name="Martijn J."/>
            <person name="Lind A.E."/>
            <person name="van Eijk R."/>
            <person name="Schleper C."/>
            <person name="Guy L."/>
            <person name="Ettema T.J."/>
        </authorList>
    </citation>
    <scope>NUCLEOTIDE SEQUENCE</scope>
</reference>
<dbReference type="Gene3D" id="3.40.50.150">
    <property type="entry name" value="Vaccinia Virus protein VP39"/>
    <property type="match status" value="2"/>
</dbReference>
<name>A0A0F9MAV1_9ZZZZ</name>
<feature type="domain" description="DNA methylase N-4/N-6" evidence="5">
    <location>
        <begin position="29"/>
        <end position="462"/>
    </location>
</feature>
<evidence type="ECO:0000256" key="3">
    <source>
        <dbReference type="ARBA" id="ARBA00022679"/>
    </source>
</evidence>
<dbReference type="SUPFAM" id="SSF53335">
    <property type="entry name" value="S-adenosyl-L-methionine-dependent methyltransferases"/>
    <property type="match status" value="1"/>
</dbReference>
<feature type="region of interest" description="Disordered" evidence="4">
    <location>
        <begin position="232"/>
        <end position="269"/>
    </location>
</feature>